<accession>A0ABQ3RA85</accession>
<reference evidence="2" key="1">
    <citation type="submission" date="2023-07" db="EMBL/GenBank/DDBJ databases">
        <title>Whole genome shotgun sequence of Streptomyces achromogenes subsp. rubradiris NBRC 14000.</title>
        <authorList>
            <person name="Komaki H."/>
            <person name="Tamura T."/>
        </authorList>
    </citation>
    <scope>NUCLEOTIDE SEQUENCE [LARGE SCALE GENOMIC DNA]</scope>
    <source>
        <strain evidence="2">NBRC 14000</strain>
    </source>
</reference>
<name>A0ABQ3RA85_STRRR</name>
<keyword evidence="2" id="KW-1185">Reference proteome</keyword>
<gene>
    <name evidence="1" type="ORF">Srubr_26150</name>
</gene>
<proteinExistence type="predicted"/>
<comment type="caution">
    <text evidence="1">The sequence shown here is derived from an EMBL/GenBank/DDBJ whole genome shotgun (WGS) entry which is preliminary data.</text>
</comment>
<organism evidence="1 2">
    <name type="scientific">Streptomyces rubradiris</name>
    <name type="common">Streptomyces achromogenes subsp. rubradiris</name>
    <dbReference type="NCBI Taxonomy" id="285531"/>
    <lineage>
        <taxon>Bacteria</taxon>
        <taxon>Bacillati</taxon>
        <taxon>Actinomycetota</taxon>
        <taxon>Actinomycetes</taxon>
        <taxon>Kitasatosporales</taxon>
        <taxon>Streptomycetaceae</taxon>
        <taxon>Streptomyces</taxon>
    </lineage>
</organism>
<evidence type="ECO:0000313" key="1">
    <source>
        <dbReference type="EMBL" id="GHI52769.1"/>
    </source>
</evidence>
<protein>
    <submittedName>
        <fullName evidence="1">Uncharacterized protein</fullName>
    </submittedName>
</protein>
<evidence type="ECO:0000313" key="2">
    <source>
        <dbReference type="Proteomes" id="UP000646738"/>
    </source>
</evidence>
<dbReference type="EMBL" id="BNEA01000010">
    <property type="protein sequence ID" value="GHI52769.1"/>
    <property type="molecule type" value="Genomic_DNA"/>
</dbReference>
<sequence>MWTAPQYAAAEDAYLAEEEKRQHELEERRARLKEKAAVKRAGIDRRNAASRRAALERATAAEAEARRANLGPAGARWRDKLMRRPGVREAVEYLAREHHINVTVGMSTAEWRWGGGTPLIGPDGTPVAVLSPVSGMVNGEAFLLLAGMLLLFETDAEQRRFDRNTRARRRRKVPIDGWRMEYLSAQIVGAAGAAAVPTPRRGRPGRAGGPCSCAQPELTAIIMGQPYPAEPAEQMTPASAVYAASCRACGGSYDKPWRRRTA</sequence>
<dbReference type="RefSeq" id="WP_189998258.1">
    <property type="nucleotide sequence ID" value="NZ_BNCB01000020.1"/>
</dbReference>
<dbReference type="Proteomes" id="UP000646738">
    <property type="component" value="Unassembled WGS sequence"/>
</dbReference>